<dbReference type="PANTHER" id="PTHR31876:SF26">
    <property type="entry name" value="PROTEIN LIKE COV 2"/>
    <property type="match status" value="1"/>
</dbReference>
<feature type="transmembrane region" description="Helical" evidence="1">
    <location>
        <begin position="12"/>
        <end position="42"/>
    </location>
</feature>
<dbReference type="PANTHER" id="PTHR31876">
    <property type="entry name" value="COV-LIKE PROTEIN 1"/>
    <property type="match status" value="1"/>
</dbReference>
<keyword evidence="1" id="KW-1133">Transmembrane helix</keyword>
<organism evidence="2 3">
    <name type="scientific">Aquincola agrisoli</name>
    <dbReference type="NCBI Taxonomy" id="3119538"/>
    <lineage>
        <taxon>Bacteria</taxon>
        <taxon>Pseudomonadati</taxon>
        <taxon>Pseudomonadota</taxon>
        <taxon>Betaproteobacteria</taxon>
        <taxon>Burkholderiales</taxon>
        <taxon>Sphaerotilaceae</taxon>
        <taxon>Aquincola</taxon>
    </lineage>
</organism>
<name>A0AAW9QF34_9BURK</name>
<sequence length="214" mass="21928">MTGQARPLFRVFVTGLLAALPLAATVAIFAWVINLLLGWVGPESAVGQLLVAIGFGLAGSEVFGYLFGLAIVAGAVFALGLLVEAGLQRGLAKLVNAVMLRIPVVSTVYDLVRKMVGLFTPGGSDGLKSMSPVWCHFGGPGGAAALALLGSPDAVTLGGKRYLAVLIPTSPVPVGGGLLYVPEEWVERADVGIDAVTSIYVSMGLTSSQHLGRG</sequence>
<keyword evidence="1" id="KW-0472">Membrane</keyword>
<dbReference type="Proteomes" id="UP001336250">
    <property type="component" value="Unassembled WGS sequence"/>
</dbReference>
<comment type="caution">
    <text evidence="2">The sequence shown here is derived from an EMBL/GenBank/DDBJ whole genome shotgun (WGS) entry which is preliminary data.</text>
</comment>
<keyword evidence="3" id="KW-1185">Reference proteome</keyword>
<evidence type="ECO:0000256" key="1">
    <source>
        <dbReference type="SAM" id="Phobius"/>
    </source>
</evidence>
<gene>
    <name evidence="2" type="ORF">V4F39_08680</name>
</gene>
<evidence type="ECO:0000313" key="2">
    <source>
        <dbReference type="EMBL" id="MEF7613982.1"/>
    </source>
</evidence>
<dbReference type="RefSeq" id="WP_332288922.1">
    <property type="nucleotide sequence ID" value="NZ_JAZIBG010000020.1"/>
</dbReference>
<feature type="transmembrane region" description="Helical" evidence="1">
    <location>
        <begin position="62"/>
        <end position="83"/>
    </location>
</feature>
<dbReference type="AlphaFoldDB" id="A0AAW9QF34"/>
<keyword evidence="1" id="KW-0812">Transmembrane</keyword>
<dbReference type="Pfam" id="PF04367">
    <property type="entry name" value="DUF502"/>
    <property type="match status" value="1"/>
</dbReference>
<proteinExistence type="predicted"/>
<evidence type="ECO:0000313" key="3">
    <source>
        <dbReference type="Proteomes" id="UP001336250"/>
    </source>
</evidence>
<reference evidence="2 3" key="1">
    <citation type="submission" date="2024-02" db="EMBL/GenBank/DDBJ databases">
        <title>Genome sequence of Aquincola sp. MAHUQ-54.</title>
        <authorList>
            <person name="Huq M.A."/>
        </authorList>
    </citation>
    <scope>NUCLEOTIDE SEQUENCE [LARGE SCALE GENOMIC DNA]</scope>
    <source>
        <strain evidence="2 3">MAHUQ-54</strain>
    </source>
</reference>
<protein>
    <submittedName>
        <fullName evidence="2">DUF502 domain-containing protein</fullName>
    </submittedName>
</protein>
<accession>A0AAW9QF34</accession>
<dbReference type="InterPro" id="IPR007462">
    <property type="entry name" value="COV1-like"/>
</dbReference>
<dbReference type="EMBL" id="JAZIBG010000020">
    <property type="protein sequence ID" value="MEF7613982.1"/>
    <property type="molecule type" value="Genomic_DNA"/>
</dbReference>